<dbReference type="GO" id="GO:0005634">
    <property type="term" value="C:nucleus"/>
    <property type="evidence" value="ECO:0007669"/>
    <property type="project" value="UniProtKB-SubCell"/>
</dbReference>
<accession>A0A5A7R333</accession>
<dbReference type="Gene3D" id="4.10.280.10">
    <property type="entry name" value="Helix-loop-helix DNA-binding domain"/>
    <property type="match status" value="1"/>
</dbReference>
<evidence type="ECO:0000259" key="6">
    <source>
        <dbReference type="PROSITE" id="PS50888"/>
    </source>
</evidence>
<organism evidence="7 8">
    <name type="scientific">Striga asiatica</name>
    <name type="common">Asiatic witchweed</name>
    <name type="synonym">Buchnera asiatica</name>
    <dbReference type="NCBI Taxonomy" id="4170"/>
    <lineage>
        <taxon>Eukaryota</taxon>
        <taxon>Viridiplantae</taxon>
        <taxon>Streptophyta</taxon>
        <taxon>Embryophyta</taxon>
        <taxon>Tracheophyta</taxon>
        <taxon>Spermatophyta</taxon>
        <taxon>Magnoliopsida</taxon>
        <taxon>eudicotyledons</taxon>
        <taxon>Gunneridae</taxon>
        <taxon>Pentapetalae</taxon>
        <taxon>asterids</taxon>
        <taxon>lamiids</taxon>
        <taxon>Lamiales</taxon>
        <taxon>Orobanchaceae</taxon>
        <taxon>Buchnereae</taxon>
        <taxon>Striga</taxon>
    </lineage>
</organism>
<dbReference type="InterPro" id="IPR011598">
    <property type="entry name" value="bHLH_dom"/>
</dbReference>
<keyword evidence="4" id="KW-0539">Nucleus</keyword>
<feature type="domain" description="BHLH" evidence="6">
    <location>
        <begin position="231"/>
        <end position="281"/>
    </location>
</feature>
<keyword evidence="8" id="KW-1185">Reference proteome</keyword>
<evidence type="ECO:0000256" key="2">
    <source>
        <dbReference type="ARBA" id="ARBA00023015"/>
    </source>
</evidence>
<comment type="subcellular location">
    <subcellularLocation>
        <location evidence="1">Nucleus</location>
    </subcellularLocation>
</comment>
<gene>
    <name evidence="7" type="ORF">STAS_29230</name>
</gene>
<dbReference type="Pfam" id="PF00010">
    <property type="entry name" value="HLH"/>
    <property type="match status" value="1"/>
</dbReference>
<sequence length="416" mass="45283">MDKDYFMHAGISRWNEVNCSADQSFSYEQLSLLDSSLPPNNSLPAIGCGMTANSVSSSPKLNLPIPNSERSAALAPPLAADPFNSEFGIRSSSSSPLSSIDAKLSRVSSFSALRNGGSANDNKLSKLSGSNESTVSQQIASGETGSKISSETMSFRKRKSAKIKSNSAEIAEGGENENGKRSKLAQGGRVEAKTEEATKSGSTDESDKQKGKQKPPEPPKDYIHVRARRGQATDSHSLAERVRREKISERMKLLQDLVPGCNKVTGKALMLDEIINYVQSLQRQVEFLSMKLASVNPGLDFSMENLLSKDMFQQNALTLPQQMYTLDSSSTPFFHQNVHHNHNSGTNILTGPLSQCPIDPLPMDARNLGIHLPSLDGFNNTLLQHSPIDVPVEHPSLDRSTTILVLYCIGMYDNSI</sequence>
<dbReference type="CDD" id="cd18919">
    <property type="entry name" value="bHLH_AtBPE_like"/>
    <property type="match status" value="1"/>
</dbReference>
<reference evidence="8" key="1">
    <citation type="journal article" date="2019" name="Curr. Biol.">
        <title>Genome Sequence of Striga asiatica Provides Insight into the Evolution of Plant Parasitism.</title>
        <authorList>
            <person name="Yoshida S."/>
            <person name="Kim S."/>
            <person name="Wafula E.K."/>
            <person name="Tanskanen J."/>
            <person name="Kim Y.M."/>
            <person name="Honaas L."/>
            <person name="Yang Z."/>
            <person name="Spallek T."/>
            <person name="Conn C.E."/>
            <person name="Ichihashi Y."/>
            <person name="Cheong K."/>
            <person name="Cui S."/>
            <person name="Der J.P."/>
            <person name="Gundlach H."/>
            <person name="Jiao Y."/>
            <person name="Hori C."/>
            <person name="Ishida J.K."/>
            <person name="Kasahara H."/>
            <person name="Kiba T."/>
            <person name="Kim M.S."/>
            <person name="Koo N."/>
            <person name="Laohavisit A."/>
            <person name="Lee Y.H."/>
            <person name="Lumba S."/>
            <person name="McCourt P."/>
            <person name="Mortimer J.C."/>
            <person name="Mutuku J.M."/>
            <person name="Nomura T."/>
            <person name="Sasaki-Sekimoto Y."/>
            <person name="Seto Y."/>
            <person name="Wang Y."/>
            <person name="Wakatake T."/>
            <person name="Sakakibara H."/>
            <person name="Demura T."/>
            <person name="Yamaguchi S."/>
            <person name="Yoneyama K."/>
            <person name="Manabe R.I."/>
            <person name="Nelson D.C."/>
            <person name="Schulman A.H."/>
            <person name="Timko M.P."/>
            <person name="dePamphilis C.W."/>
            <person name="Choi D."/>
            <person name="Shirasu K."/>
        </authorList>
    </citation>
    <scope>NUCLEOTIDE SEQUENCE [LARGE SCALE GENOMIC DNA]</scope>
    <source>
        <strain evidence="8">cv. UVA1</strain>
    </source>
</reference>
<proteinExistence type="predicted"/>
<dbReference type="EMBL" id="BKCP01009959">
    <property type="protein sequence ID" value="GER51808.1"/>
    <property type="molecule type" value="Genomic_DNA"/>
</dbReference>
<feature type="compositionally biased region" description="Basic and acidic residues" evidence="5">
    <location>
        <begin position="205"/>
        <end position="222"/>
    </location>
</feature>
<feature type="region of interest" description="Disordered" evidence="5">
    <location>
        <begin position="113"/>
        <end position="222"/>
    </location>
</feature>
<dbReference type="SMART" id="SM00353">
    <property type="entry name" value="HLH"/>
    <property type="match status" value="1"/>
</dbReference>
<keyword evidence="2" id="KW-0805">Transcription regulation</keyword>
<evidence type="ECO:0000256" key="1">
    <source>
        <dbReference type="ARBA" id="ARBA00004123"/>
    </source>
</evidence>
<protein>
    <submittedName>
        <fullName evidence="7">Basic helix-loop-helix (BHLH) DNA-bindingsuperfamily protein</fullName>
    </submittedName>
</protein>
<dbReference type="GO" id="GO:0003700">
    <property type="term" value="F:DNA-binding transcription factor activity"/>
    <property type="evidence" value="ECO:0007669"/>
    <property type="project" value="TreeGrafter"/>
</dbReference>
<dbReference type="GO" id="GO:0003677">
    <property type="term" value="F:DNA binding"/>
    <property type="evidence" value="ECO:0007669"/>
    <property type="project" value="UniProtKB-KW"/>
</dbReference>
<evidence type="ECO:0000313" key="7">
    <source>
        <dbReference type="EMBL" id="GER51808.1"/>
    </source>
</evidence>
<comment type="caution">
    <text evidence="7">The sequence shown here is derived from an EMBL/GenBank/DDBJ whole genome shotgun (WGS) entry which is preliminary data.</text>
</comment>
<keyword evidence="7" id="KW-0238">DNA-binding</keyword>
<dbReference type="PANTHER" id="PTHR12565:SF184">
    <property type="entry name" value="BHLH TRANSCRIPTION FACTOR"/>
    <property type="match status" value="1"/>
</dbReference>
<name>A0A5A7R333_STRAF</name>
<dbReference type="GO" id="GO:0046983">
    <property type="term" value="F:protein dimerization activity"/>
    <property type="evidence" value="ECO:0007669"/>
    <property type="project" value="InterPro"/>
</dbReference>
<dbReference type="InterPro" id="IPR036638">
    <property type="entry name" value="HLH_DNA-bd_sf"/>
</dbReference>
<evidence type="ECO:0000256" key="4">
    <source>
        <dbReference type="ARBA" id="ARBA00023242"/>
    </source>
</evidence>
<dbReference type="OrthoDB" id="1095591at2759"/>
<evidence type="ECO:0000256" key="5">
    <source>
        <dbReference type="SAM" id="MobiDB-lite"/>
    </source>
</evidence>
<dbReference type="SUPFAM" id="SSF47459">
    <property type="entry name" value="HLH, helix-loop-helix DNA-binding domain"/>
    <property type="match status" value="1"/>
</dbReference>
<dbReference type="InterPro" id="IPR024097">
    <property type="entry name" value="bHLH_ZIP_TF"/>
</dbReference>
<feature type="non-terminal residue" evidence="7">
    <location>
        <position position="416"/>
    </location>
</feature>
<dbReference type="AlphaFoldDB" id="A0A5A7R333"/>
<dbReference type="PROSITE" id="PS50888">
    <property type="entry name" value="BHLH"/>
    <property type="match status" value="1"/>
</dbReference>
<evidence type="ECO:0000256" key="3">
    <source>
        <dbReference type="ARBA" id="ARBA00023163"/>
    </source>
</evidence>
<dbReference type="PANTHER" id="PTHR12565">
    <property type="entry name" value="STEROL REGULATORY ELEMENT-BINDING PROTEIN"/>
    <property type="match status" value="1"/>
</dbReference>
<keyword evidence="3" id="KW-0804">Transcription</keyword>
<evidence type="ECO:0000313" key="8">
    <source>
        <dbReference type="Proteomes" id="UP000325081"/>
    </source>
</evidence>
<feature type="compositionally biased region" description="Polar residues" evidence="5">
    <location>
        <begin position="113"/>
        <end position="153"/>
    </location>
</feature>
<dbReference type="Proteomes" id="UP000325081">
    <property type="component" value="Unassembled WGS sequence"/>
</dbReference>
<dbReference type="FunFam" id="4.10.280.10:FF:000002">
    <property type="entry name" value="Basic helix-loop-helix transcription factor"/>
    <property type="match status" value="1"/>
</dbReference>